<name>A0ABP1KL51_9EUKA</name>
<dbReference type="Proteomes" id="UP001642409">
    <property type="component" value="Unassembled WGS sequence"/>
</dbReference>
<dbReference type="EMBL" id="CAXDID020000244">
    <property type="protein sequence ID" value="CAL6063133.1"/>
    <property type="molecule type" value="Genomic_DNA"/>
</dbReference>
<accession>A0ABP1KL51</accession>
<comment type="caution">
    <text evidence="1">The sequence shown here is derived from an EMBL/GenBank/DDBJ whole genome shotgun (WGS) entry which is preliminary data.</text>
</comment>
<organism evidence="1 2">
    <name type="scientific">Hexamita inflata</name>
    <dbReference type="NCBI Taxonomy" id="28002"/>
    <lineage>
        <taxon>Eukaryota</taxon>
        <taxon>Metamonada</taxon>
        <taxon>Diplomonadida</taxon>
        <taxon>Hexamitidae</taxon>
        <taxon>Hexamitinae</taxon>
        <taxon>Hexamita</taxon>
    </lineage>
</organism>
<dbReference type="Gene3D" id="1.10.10.60">
    <property type="entry name" value="Homeodomain-like"/>
    <property type="match status" value="1"/>
</dbReference>
<dbReference type="InterPro" id="IPR009057">
    <property type="entry name" value="Homeodomain-like_sf"/>
</dbReference>
<evidence type="ECO:0000313" key="1">
    <source>
        <dbReference type="EMBL" id="CAL6063133.1"/>
    </source>
</evidence>
<evidence type="ECO:0000313" key="2">
    <source>
        <dbReference type="Proteomes" id="UP001642409"/>
    </source>
</evidence>
<protein>
    <submittedName>
        <fullName evidence="1">Myb-like_DNA-binding domain-containing protein</fullName>
    </submittedName>
</protein>
<sequence length="209" mass="24282">MPLKFDSCVKSNSRAQFPLRAPATIQAASILILPLQMQAKYKPWSAQQKAQLLGMVQAGRASGQTDWQAVTKQFPDRTLNQLKSMATSLRPKTPQNYKWTARETYLLCAHVAVLGKKWRRLDVPELSHLTNEQKRLRFVFVERQLTEAHQRRQLALYRYRLQRLDDEGAVVPIEVLVDEQMSQVATMDSFAVERRFLEKVIKEIEKRMQ</sequence>
<dbReference type="SUPFAM" id="SSF46689">
    <property type="entry name" value="Homeodomain-like"/>
    <property type="match status" value="1"/>
</dbReference>
<gene>
    <name evidence="1" type="ORF">HINF_LOCUS50698</name>
</gene>
<reference evidence="1 2" key="1">
    <citation type="submission" date="2024-07" db="EMBL/GenBank/DDBJ databases">
        <authorList>
            <person name="Akdeniz Z."/>
        </authorList>
    </citation>
    <scope>NUCLEOTIDE SEQUENCE [LARGE SCALE GENOMIC DNA]</scope>
</reference>
<proteinExistence type="predicted"/>
<keyword evidence="2" id="KW-1185">Reference proteome</keyword>